<dbReference type="Proteomes" id="UP001500392">
    <property type="component" value="Unassembled WGS sequence"/>
</dbReference>
<feature type="signal peptide" evidence="1">
    <location>
        <begin position="1"/>
        <end position="25"/>
    </location>
</feature>
<reference evidence="3" key="1">
    <citation type="journal article" date="2019" name="Int. J. Syst. Evol. Microbiol.">
        <title>The Global Catalogue of Microorganisms (GCM) 10K type strain sequencing project: providing services to taxonomists for standard genome sequencing and annotation.</title>
        <authorList>
            <consortium name="The Broad Institute Genomics Platform"/>
            <consortium name="The Broad Institute Genome Sequencing Center for Infectious Disease"/>
            <person name="Wu L."/>
            <person name="Ma J."/>
        </authorList>
    </citation>
    <scope>NUCLEOTIDE SEQUENCE [LARGE SCALE GENOMIC DNA]</scope>
    <source>
        <strain evidence="3">JCM 17304</strain>
    </source>
</reference>
<gene>
    <name evidence="2" type="ORF">GCM10022414_24920</name>
</gene>
<evidence type="ECO:0000256" key="1">
    <source>
        <dbReference type="SAM" id="SignalP"/>
    </source>
</evidence>
<sequence>MRNITISKALIFVVFPLVNSVIGQADEYREKEPVTMSLYVDNDLFTGNNKDEDYTGGFAVTFSGEDASRHPFSIDIPLAWINNVARVHDLLGLNDAGVSQTLHSCEIGVAAFTPTEKTDRNPIADDRPYSSLIYLANTQQSISADLKNAVITSLSIGIMGLPIAGDIQNGIHSVIGSDRAEGWDNQISDGGEPTIKYSMAFQQYLDTSNENIQITTSTGLSLGYITEGTVGISLRTGIINTPRWSFNVPNSNYGEKSNITLPTSRSLNEVYFVAGANIKLRAYNAFIQGQFRDSKVSYSSREIENLVYEGWVGLGCEFSSGIRLNYLVRHQSSELKTGLADRDFTYGELVTSYKF</sequence>
<keyword evidence="1" id="KW-0732">Signal</keyword>
<dbReference type="RefSeq" id="WP_344936461.1">
    <property type="nucleotide sequence ID" value="NZ_BAABDM010000004.1"/>
</dbReference>
<dbReference type="EMBL" id="BAABDM010000004">
    <property type="protein sequence ID" value="GAA4098868.1"/>
    <property type="molecule type" value="Genomic_DNA"/>
</dbReference>
<dbReference type="Gene3D" id="2.40.128.140">
    <property type="entry name" value="Outer membrane protein"/>
    <property type="match status" value="1"/>
</dbReference>
<evidence type="ECO:0000313" key="3">
    <source>
        <dbReference type="Proteomes" id="UP001500392"/>
    </source>
</evidence>
<dbReference type="Pfam" id="PF09982">
    <property type="entry name" value="LpxR"/>
    <property type="match status" value="1"/>
</dbReference>
<dbReference type="InterPro" id="IPR018707">
    <property type="entry name" value="LpxR"/>
</dbReference>
<keyword evidence="3" id="KW-1185">Reference proteome</keyword>
<proteinExistence type="predicted"/>
<protein>
    <submittedName>
        <fullName evidence="2">Lipid A deacylase LpxR family protein</fullName>
    </submittedName>
</protein>
<accession>A0ABP7WWS4</accession>
<name>A0ABP7WWS4_9GAMM</name>
<organism evidence="2 3">
    <name type="scientific">Zhongshania borealis</name>
    <dbReference type="NCBI Taxonomy" id="889488"/>
    <lineage>
        <taxon>Bacteria</taxon>
        <taxon>Pseudomonadati</taxon>
        <taxon>Pseudomonadota</taxon>
        <taxon>Gammaproteobacteria</taxon>
        <taxon>Cellvibrionales</taxon>
        <taxon>Spongiibacteraceae</taxon>
        <taxon>Zhongshania</taxon>
    </lineage>
</organism>
<comment type="caution">
    <text evidence="2">The sequence shown here is derived from an EMBL/GenBank/DDBJ whole genome shotgun (WGS) entry which is preliminary data.</text>
</comment>
<dbReference type="InterPro" id="IPR037107">
    <property type="entry name" value="Put_OMP_sf"/>
</dbReference>
<feature type="chain" id="PRO_5046375469" evidence="1">
    <location>
        <begin position="26"/>
        <end position="355"/>
    </location>
</feature>
<evidence type="ECO:0000313" key="2">
    <source>
        <dbReference type="EMBL" id="GAA4098868.1"/>
    </source>
</evidence>